<accession>A0A0A9AFK1</accession>
<sequence>MVITEERLSNTPRKAWTRTMTSLHDPHRVLNSPV</sequence>
<reference evidence="1" key="1">
    <citation type="submission" date="2014-09" db="EMBL/GenBank/DDBJ databases">
        <authorList>
            <person name="Magalhaes I.L.F."/>
            <person name="Oliveira U."/>
            <person name="Santos F.R."/>
            <person name="Vidigal T.H.D.A."/>
            <person name="Brescovit A.D."/>
            <person name="Santos A.J."/>
        </authorList>
    </citation>
    <scope>NUCLEOTIDE SEQUENCE</scope>
    <source>
        <tissue evidence="1">Shoot tissue taken approximately 20 cm above the soil surface</tissue>
    </source>
</reference>
<dbReference type="AlphaFoldDB" id="A0A0A9AFK1"/>
<proteinExistence type="predicted"/>
<name>A0A0A9AFK1_ARUDO</name>
<protein>
    <submittedName>
        <fullName evidence="1">Uncharacterized protein</fullName>
    </submittedName>
</protein>
<organism evidence="1">
    <name type="scientific">Arundo donax</name>
    <name type="common">Giant reed</name>
    <name type="synonym">Donax arundinaceus</name>
    <dbReference type="NCBI Taxonomy" id="35708"/>
    <lineage>
        <taxon>Eukaryota</taxon>
        <taxon>Viridiplantae</taxon>
        <taxon>Streptophyta</taxon>
        <taxon>Embryophyta</taxon>
        <taxon>Tracheophyta</taxon>
        <taxon>Spermatophyta</taxon>
        <taxon>Magnoliopsida</taxon>
        <taxon>Liliopsida</taxon>
        <taxon>Poales</taxon>
        <taxon>Poaceae</taxon>
        <taxon>PACMAD clade</taxon>
        <taxon>Arundinoideae</taxon>
        <taxon>Arundineae</taxon>
        <taxon>Arundo</taxon>
    </lineage>
</organism>
<dbReference type="EMBL" id="GBRH01249257">
    <property type="protein sequence ID" value="JAD48638.1"/>
    <property type="molecule type" value="Transcribed_RNA"/>
</dbReference>
<reference evidence="1" key="2">
    <citation type="journal article" date="2015" name="Data Brief">
        <title>Shoot transcriptome of the giant reed, Arundo donax.</title>
        <authorList>
            <person name="Barrero R.A."/>
            <person name="Guerrero F.D."/>
            <person name="Moolhuijzen P."/>
            <person name="Goolsby J.A."/>
            <person name="Tidwell J."/>
            <person name="Bellgard S.E."/>
            <person name="Bellgard M.I."/>
        </authorList>
    </citation>
    <scope>NUCLEOTIDE SEQUENCE</scope>
    <source>
        <tissue evidence="1">Shoot tissue taken approximately 20 cm above the soil surface</tissue>
    </source>
</reference>
<evidence type="ECO:0000313" key="1">
    <source>
        <dbReference type="EMBL" id="JAD48638.1"/>
    </source>
</evidence>